<keyword evidence="3" id="KW-1185">Reference proteome</keyword>
<dbReference type="AlphaFoldDB" id="A0A9P6U4S9"/>
<comment type="caution">
    <text evidence="2">The sequence shown here is derived from an EMBL/GenBank/DDBJ whole genome shotgun (WGS) entry which is preliminary data.</text>
</comment>
<accession>A0A9P6U4S9</accession>
<dbReference type="OrthoDB" id="2442429at2759"/>
<proteinExistence type="predicted"/>
<organism evidence="2 3">
    <name type="scientific">Mortierella polycephala</name>
    <dbReference type="NCBI Taxonomy" id="41804"/>
    <lineage>
        <taxon>Eukaryota</taxon>
        <taxon>Fungi</taxon>
        <taxon>Fungi incertae sedis</taxon>
        <taxon>Mucoromycota</taxon>
        <taxon>Mortierellomycotina</taxon>
        <taxon>Mortierellomycetes</taxon>
        <taxon>Mortierellales</taxon>
        <taxon>Mortierellaceae</taxon>
        <taxon>Mortierella</taxon>
    </lineage>
</organism>
<dbReference type="Proteomes" id="UP000726737">
    <property type="component" value="Unassembled WGS sequence"/>
</dbReference>
<name>A0A9P6U4S9_9FUNG</name>
<protein>
    <submittedName>
        <fullName evidence="2">Uncharacterized protein</fullName>
    </submittedName>
</protein>
<feature type="compositionally biased region" description="Basic and acidic residues" evidence="1">
    <location>
        <begin position="1"/>
        <end position="11"/>
    </location>
</feature>
<evidence type="ECO:0000313" key="2">
    <source>
        <dbReference type="EMBL" id="KAG0259602.1"/>
    </source>
</evidence>
<dbReference type="EMBL" id="JAAAJA010000182">
    <property type="protein sequence ID" value="KAG0259602.1"/>
    <property type="molecule type" value="Genomic_DNA"/>
</dbReference>
<evidence type="ECO:0000256" key="1">
    <source>
        <dbReference type="SAM" id="MobiDB-lite"/>
    </source>
</evidence>
<reference evidence="2" key="1">
    <citation type="journal article" date="2020" name="Fungal Divers.">
        <title>Resolving the Mortierellaceae phylogeny through synthesis of multi-gene phylogenetics and phylogenomics.</title>
        <authorList>
            <person name="Vandepol N."/>
            <person name="Liber J."/>
            <person name="Desiro A."/>
            <person name="Na H."/>
            <person name="Kennedy M."/>
            <person name="Barry K."/>
            <person name="Grigoriev I.V."/>
            <person name="Miller A.N."/>
            <person name="O'Donnell K."/>
            <person name="Stajich J.E."/>
            <person name="Bonito G."/>
        </authorList>
    </citation>
    <scope>NUCLEOTIDE SEQUENCE</scope>
    <source>
        <strain evidence="2">KOD948</strain>
    </source>
</reference>
<sequence>MTMDRVDKSGQEFESESGTVHSLQAKRHNNEGMEDADPELADRLLAALLVLYKDAMINLWAPSYPPPFFHGLQTYTAMTSSLKLRSISEGSSLQEQEAAKVAMQASDCISGMTFAECLFYAIVSLQRPSFSFKQSLDRNAKAVFNVVIASIVEGSQTHDCERLLLHCIHLKDADECYPLRSLASTVCLEMITEESLPNYARTSILKFILGPADFILHHLETRISLTGKITSLLAKNSYGDLVFRSLIQRIAKRIGLRKPTSAFEQLKFRLYQYLDLVVTDPVRYCKQNTITEVSLWDYMPVAQWKVALDQDLILYFYQNEFQSQMLLFLEIIRIIGITFSFYEPTSVQKVILGSNQELDTTLTMRLMIVQRRIYTCFETIKNSLDELYSTDNYGVQQVMDRAFDIVLNLKPLQHGSIWMKLALSQNYAAPSFISSLSTWYHSWSAYP</sequence>
<feature type="region of interest" description="Disordered" evidence="1">
    <location>
        <begin position="1"/>
        <end position="35"/>
    </location>
</feature>
<evidence type="ECO:0000313" key="3">
    <source>
        <dbReference type="Proteomes" id="UP000726737"/>
    </source>
</evidence>
<gene>
    <name evidence="2" type="ORF">BG011_002534</name>
</gene>